<reference evidence="1 2" key="1">
    <citation type="journal article" date="2022" name="New Phytol.">
        <title>Ecological generalism drives hyperdiversity of secondary metabolite gene clusters in xylarialean endophytes.</title>
        <authorList>
            <person name="Franco M.E.E."/>
            <person name="Wisecaver J.H."/>
            <person name="Arnold A.E."/>
            <person name="Ju Y.M."/>
            <person name="Slot J.C."/>
            <person name="Ahrendt S."/>
            <person name="Moore L.P."/>
            <person name="Eastman K.E."/>
            <person name="Scott K."/>
            <person name="Konkel Z."/>
            <person name="Mondo S.J."/>
            <person name="Kuo A."/>
            <person name="Hayes R.D."/>
            <person name="Haridas S."/>
            <person name="Andreopoulos B."/>
            <person name="Riley R."/>
            <person name="LaButti K."/>
            <person name="Pangilinan J."/>
            <person name="Lipzen A."/>
            <person name="Amirebrahimi M."/>
            <person name="Yan J."/>
            <person name="Adam C."/>
            <person name="Keymanesh K."/>
            <person name="Ng V."/>
            <person name="Louie K."/>
            <person name="Northen T."/>
            <person name="Drula E."/>
            <person name="Henrissat B."/>
            <person name="Hsieh H.M."/>
            <person name="Youens-Clark K."/>
            <person name="Lutzoni F."/>
            <person name="Miadlikowska J."/>
            <person name="Eastwood D.C."/>
            <person name="Hamelin R.C."/>
            <person name="Grigoriev I.V."/>
            <person name="U'Ren J.M."/>
        </authorList>
    </citation>
    <scope>NUCLEOTIDE SEQUENCE [LARGE SCALE GENOMIC DNA]</scope>
    <source>
        <strain evidence="1 2">ER1909</strain>
    </source>
</reference>
<name>A0ACC0CIE3_9PEZI</name>
<evidence type="ECO:0000313" key="2">
    <source>
        <dbReference type="Proteomes" id="UP001497680"/>
    </source>
</evidence>
<proteinExistence type="predicted"/>
<protein>
    <submittedName>
        <fullName evidence="1">Uncharacterized protein</fullName>
    </submittedName>
</protein>
<dbReference type="EMBL" id="MU394469">
    <property type="protein sequence ID" value="KAI6080206.1"/>
    <property type="molecule type" value="Genomic_DNA"/>
</dbReference>
<keyword evidence="2" id="KW-1185">Reference proteome</keyword>
<accession>A0ACC0CIE3</accession>
<gene>
    <name evidence="1" type="ORF">F4821DRAFT_71568</name>
</gene>
<organism evidence="1 2">
    <name type="scientific">Hypoxylon rubiginosum</name>
    <dbReference type="NCBI Taxonomy" id="110542"/>
    <lineage>
        <taxon>Eukaryota</taxon>
        <taxon>Fungi</taxon>
        <taxon>Dikarya</taxon>
        <taxon>Ascomycota</taxon>
        <taxon>Pezizomycotina</taxon>
        <taxon>Sordariomycetes</taxon>
        <taxon>Xylariomycetidae</taxon>
        <taxon>Xylariales</taxon>
        <taxon>Hypoxylaceae</taxon>
        <taxon>Hypoxylon</taxon>
    </lineage>
</organism>
<sequence>MEHHQSVIGNYGALIEQRKKFRDRNNTSASQANTNVSRPSTPDLSTTSTSETLERTSRSLASQGNSSGIVGPQPQRSGRPSYSSKIPPARQSNARQRKPTKYNPLPSQPPSSQRSSVQEPPGSSSRLQIPRAPTREAVIRDLVSCAEHLTTDKIDAKKLNSCLPVPNDVTNFMLVLPARLDLGRTKLSEANMLASQRQIADWLLYFNPYFLTVRAVQLAFSMAAMPRENREQQSDDQQLILTYNRAMAFSEMSHEISYKIVDVYERMQVVQSQIHHDILSQPSNPSLRARNMTAQKFAEIERQMSPNVSLQQLKKTWLEVSRVGSYLIKYKEELGDDVFYILPMQEHASIFGHKLIGQNAINITGPLEVINQMPGARSIPIQALVRNIGPHIRALHKAIADNDGDSTEESLLTIESTVDRFRNDYHIRAPISEQPVLRGGRAISSWEAITAMTD</sequence>
<dbReference type="Proteomes" id="UP001497680">
    <property type="component" value="Unassembled WGS sequence"/>
</dbReference>
<evidence type="ECO:0000313" key="1">
    <source>
        <dbReference type="EMBL" id="KAI6080206.1"/>
    </source>
</evidence>
<comment type="caution">
    <text evidence="1">The sequence shown here is derived from an EMBL/GenBank/DDBJ whole genome shotgun (WGS) entry which is preliminary data.</text>
</comment>